<proteinExistence type="predicted"/>
<dbReference type="Pfam" id="PF21254">
    <property type="entry name" value="AGA-YXIM_GBD"/>
    <property type="match status" value="1"/>
</dbReference>
<comment type="caution">
    <text evidence="3">The sequence shown here is derived from an EMBL/GenBank/DDBJ whole genome shotgun (WGS) entry which is preliminary data.</text>
</comment>
<sequence length="95" mass="10500">MAQQARKYPPQEGSGEPVRLLIVAIGSGLNAWQAEAEPSRYKFDFGNGNVEKGYIGVSASDRYDEKKRYGFHTPEDMIDVPASGTGTASRIRHLR</sequence>
<name>A0ABW0W772_9BACL</name>
<dbReference type="SUPFAM" id="SSF49785">
    <property type="entry name" value="Galactose-binding domain-like"/>
    <property type="match status" value="1"/>
</dbReference>
<evidence type="ECO:0000313" key="4">
    <source>
        <dbReference type="Proteomes" id="UP001596047"/>
    </source>
</evidence>
<feature type="region of interest" description="Disordered" evidence="1">
    <location>
        <begin position="74"/>
        <end position="95"/>
    </location>
</feature>
<dbReference type="InterPro" id="IPR049033">
    <property type="entry name" value="AGA-YXIM_GBD"/>
</dbReference>
<protein>
    <recommendedName>
        <fullName evidence="2">Beta-agarase/YXIM esterase-like galactose-binding domain-containing protein</fullName>
    </recommendedName>
</protein>
<evidence type="ECO:0000256" key="1">
    <source>
        <dbReference type="SAM" id="MobiDB-lite"/>
    </source>
</evidence>
<dbReference type="Proteomes" id="UP001596047">
    <property type="component" value="Unassembled WGS sequence"/>
</dbReference>
<keyword evidence="4" id="KW-1185">Reference proteome</keyword>
<reference evidence="4" key="1">
    <citation type="journal article" date="2019" name="Int. J. Syst. Evol. Microbiol.">
        <title>The Global Catalogue of Microorganisms (GCM) 10K type strain sequencing project: providing services to taxonomists for standard genome sequencing and annotation.</title>
        <authorList>
            <consortium name="The Broad Institute Genomics Platform"/>
            <consortium name="The Broad Institute Genome Sequencing Center for Infectious Disease"/>
            <person name="Wu L."/>
            <person name="Ma J."/>
        </authorList>
    </citation>
    <scope>NUCLEOTIDE SEQUENCE [LARGE SCALE GENOMIC DNA]</scope>
    <source>
        <strain evidence="4">CGMCC 1.3240</strain>
    </source>
</reference>
<feature type="domain" description="Beta-agarase/YXIM esterase-like galactose-binding" evidence="2">
    <location>
        <begin position="41"/>
        <end position="89"/>
    </location>
</feature>
<evidence type="ECO:0000313" key="3">
    <source>
        <dbReference type="EMBL" id="MFC5652210.1"/>
    </source>
</evidence>
<accession>A0ABW0W772</accession>
<gene>
    <name evidence="3" type="ORF">ACFPYJ_24450</name>
</gene>
<dbReference type="Gene3D" id="2.60.120.430">
    <property type="entry name" value="Galactose-binding lectin"/>
    <property type="match status" value="1"/>
</dbReference>
<dbReference type="RefSeq" id="WP_379190841.1">
    <property type="nucleotide sequence ID" value="NZ_JBHSOW010000092.1"/>
</dbReference>
<dbReference type="EMBL" id="JBHSOW010000092">
    <property type="protein sequence ID" value="MFC5652210.1"/>
    <property type="molecule type" value="Genomic_DNA"/>
</dbReference>
<evidence type="ECO:0000259" key="2">
    <source>
        <dbReference type="Pfam" id="PF21254"/>
    </source>
</evidence>
<organism evidence="3 4">
    <name type="scientific">Paenibacillus solisilvae</name>
    <dbReference type="NCBI Taxonomy" id="2486751"/>
    <lineage>
        <taxon>Bacteria</taxon>
        <taxon>Bacillati</taxon>
        <taxon>Bacillota</taxon>
        <taxon>Bacilli</taxon>
        <taxon>Bacillales</taxon>
        <taxon>Paenibacillaceae</taxon>
        <taxon>Paenibacillus</taxon>
    </lineage>
</organism>
<dbReference type="InterPro" id="IPR008979">
    <property type="entry name" value="Galactose-bd-like_sf"/>
</dbReference>